<dbReference type="AlphaFoldDB" id="W7ILG6"/>
<dbReference type="Proteomes" id="UP000019277">
    <property type="component" value="Unassembled WGS sequence"/>
</dbReference>
<organism evidence="1 2">
    <name type="scientific">Actinokineospora spheciospongiae</name>
    <dbReference type="NCBI Taxonomy" id="909613"/>
    <lineage>
        <taxon>Bacteria</taxon>
        <taxon>Bacillati</taxon>
        <taxon>Actinomycetota</taxon>
        <taxon>Actinomycetes</taxon>
        <taxon>Pseudonocardiales</taxon>
        <taxon>Pseudonocardiaceae</taxon>
        <taxon>Actinokineospora</taxon>
    </lineage>
</organism>
<proteinExistence type="predicted"/>
<name>W7ILG6_9PSEU</name>
<reference evidence="1 2" key="1">
    <citation type="journal article" date="2014" name="Genome Announc.">
        <title>Draft Genome Sequence of the Antitrypanosomally Active Sponge-Associated Bacterium Actinokineospora sp. Strain EG49.</title>
        <authorList>
            <person name="Harjes J."/>
            <person name="Ryu T."/>
            <person name="Abdelmohsen U.R."/>
            <person name="Moitinho-Silva L."/>
            <person name="Horn H."/>
            <person name="Ravasi T."/>
            <person name="Hentschel U."/>
        </authorList>
    </citation>
    <scope>NUCLEOTIDE SEQUENCE [LARGE SCALE GENOMIC DNA]</scope>
    <source>
        <strain evidence="1 2">EG49</strain>
    </source>
</reference>
<comment type="caution">
    <text evidence="1">The sequence shown here is derived from an EMBL/GenBank/DDBJ whole genome shotgun (WGS) entry which is preliminary data.</text>
</comment>
<protein>
    <submittedName>
        <fullName evidence="1">Uncharacterized protein</fullName>
    </submittedName>
</protein>
<evidence type="ECO:0000313" key="1">
    <source>
        <dbReference type="EMBL" id="EWC61735.1"/>
    </source>
</evidence>
<dbReference type="EMBL" id="AYXG01000102">
    <property type="protein sequence ID" value="EWC61735.1"/>
    <property type="molecule type" value="Genomic_DNA"/>
</dbReference>
<sequence>MIDGVGAAEPALSAAAPHPAVAAATRIPVVIKNFRPNV</sequence>
<accession>W7ILG6</accession>
<dbReference type="STRING" id="909613.UO65_2922"/>
<evidence type="ECO:0000313" key="2">
    <source>
        <dbReference type="Proteomes" id="UP000019277"/>
    </source>
</evidence>
<gene>
    <name evidence="1" type="ORF">UO65_2922</name>
</gene>
<keyword evidence="2" id="KW-1185">Reference proteome</keyword>